<dbReference type="AlphaFoldDB" id="A0A166E2I2"/>
<dbReference type="EMBL" id="KV417523">
    <property type="protein sequence ID" value="KZP25078.1"/>
    <property type="molecule type" value="Genomic_DNA"/>
</dbReference>
<sequence>MCAKSRNVNFSSTGQPGPESATSKKFDGVYMALPCRWELPKMSRAQNMQQGTVVECDVKVRTETVRRREWYNRETIRGCWEGGTYARRYGNSWESESETRRGYTIKEEGAKNSNGCIEICGYSDEISRVVYLFIFKIMFNLHWGGCPYGRGKLPKFCTYASCRSASKTGARDK</sequence>
<reference evidence="2 4" key="1">
    <citation type="journal article" date="2016" name="Mol. Biol. Evol.">
        <title>Comparative Genomics of Early-Diverging Mushroom-Forming Fungi Provides Insights into the Origins of Lignocellulose Decay Capabilities.</title>
        <authorList>
            <person name="Nagy L.G."/>
            <person name="Riley R."/>
            <person name="Tritt A."/>
            <person name="Adam C."/>
            <person name="Daum C."/>
            <person name="Floudas D."/>
            <person name="Sun H."/>
            <person name="Yadav J.S."/>
            <person name="Pangilinan J."/>
            <person name="Larsson K.H."/>
            <person name="Matsuura K."/>
            <person name="Barry K."/>
            <person name="Labutti K."/>
            <person name="Kuo R."/>
            <person name="Ohm R.A."/>
            <person name="Bhattacharya S.S."/>
            <person name="Shirouzu T."/>
            <person name="Yoshinaga Y."/>
            <person name="Martin F.M."/>
            <person name="Grigoriev I.V."/>
            <person name="Hibbett D.S."/>
        </authorList>
    </citation>
    <scope>NUCLEOTIDE SEQUENCE [LARGE SCALE GENOMIC DNA]</scope>
    <source>
        <strain evidence="2 4">CBS 109695</strain>
    </source>
</reference>
<evidence type="ECO:0000313" key="2">
    <source>
        <dbReference type="EMBL" id="KZP15324.1"/>
    </source>
</evidence>
<dbReference type="Proteomes" id="UP000076532">
    <property type="component" value="Unassembled WGS sequence"/>
</dbReference>
<proteinExistence type="predicted"/>
<protein>
    <submittedName>
        <fullName evidence="2">Uncharacterized protein</fullName>
    </submittedName>
</protein>
<evidence type="ECO:0000256" key="1">
    <source>
        <dbReference type="SAM" id="MobiDB-lite"/>
    </source>
</evidence>
<feature type="compositionally biased region" description="Polar residues" evidence="1">
    <location>
        <begin position="1"/>
        <end position="21"/>
    </location>
</feature>
<name>A0A166E2I2_9AGAM</name>
<dbReference type="EMBL" id="KV417606">
    <property type="protein sequence ID" value="KZP15324.1"/>
    <property type="molecule type" value="Genomic_DNA"/>
</dbReference>
<accession>A0A166E2I2</accession>
<gene>
    <name evidence="3" type="ORF">FIBSPDRAFT_403431</name>
    <name evidence="2" type="ORF">FIBSPDRAFT_86599</name>
</gene>
<organism evidence="2 4">
    <name type="scientific">Athelia psychrophila</name>
    <dbReference type="NCBI Taxonomy" id="1759441"/>
    <lineage>
        <taxon>Eukaryota</taxon>
        <taxon>Fungi</taxon>
        <taxon>Dikarya</taxon>
        <taxon>Basidiomycota</taxon>
        <taxon>Agaricomycotina</taxon>
        <taxon>Agaricomycetes</taxon>
        <taxon>Agaricomycetidae</taxon>
        <taxon>Atheliales</taxon>
        <taxon>Atheliaceae</taxon>
        <taxon>Athelia</taxon>
    </lineage>
</organism>
<keyword evidence="4" id="KW-1185">Reference proteome</keyword>
<evidence type="ECO:0000313" key="4">
    <source>
        <dbReference type="Proteomes" id="UP000076532"/>
    </source>
</evidence>
<evidence type="ECO:0000313" key="3">
    <source>
        <dbReference type="EMBL" id="KZP25078.1"/>
    </source>
</evidence>
<feature type="region of interest" description="Disordered" evidence="1">
    <location>
        <begin position="1"/>
        <end position="23"/>
    </location>
</feature>